<feature type="signal peptide" evidence="1">
    <location>
        <begin position="1"/>
        <end position="23"/>
    </location>
</feature>
<evidence type="ECO:0000313" key="3">
    <source>
        <dbReference type="Proteomes" id="UP000187526"/>
    </source>
</evidence>
<proteinExistence type="predicted"/>
<gene>
    <name evidence="2" type="ORF">BJN45_05705</name>
</gene>
<comment type="caution">
    <text evidence="2">The sequence shown here is derived from an EMBL/GenBank/DDBJ whole genome shotgun (WGS) entry which is preliminary data.</text>
</comment>
<sequence>MKKSIVISVIALAFSASIGVSHAKGDYNDVPKDDKQYKKCIASSNKNYEGGEAKSPIAGQTKAQAFCECVWNETPEEFSGDLAKFAESKKGKEINKICEKYSNWGE</sequence>
<dbReference type="AlphaFoldDB" id="A0A1R1I7K6"/>
<dbReference type="OrthoDB" id="8812210at2"/>
<dbReference type="Proteomes" id="UP000187526">
    <property type="component" value="Unassembled WGS sequence"/>
</dbReference>
<dbReference type="RefSeq" id="WP_076093013.1">
    <property type="nucleotide sequence ID" value="NZ_MTHD01000002.1"/>
</dbReference>
<keyword evidence="3" id="KW-1185">Reference proteome</keyword>
<dbReference type="EMBL" id="MTHD01000002">
    <property type="protein sequence ID" value="OMG54705.1"/>
    <property type="molecule type" value="Genomic_DNA"/>
</dbReference>
<evidence type="ECO:0000313" key="2">
    <source>
        <dbReference type="EMBL" id="OMG54705.1"/>
    </source>
</evidence>
<protein>
    <submittedName>
        <fullName evidence="2">Uncharacterized protein</fullName>
    </submittedName>
</protein>
<evidence type="ECO:0000256" key="1">
    <source>
        <dbReference type="SAM" id="SignalP"/>
    </source>
</evidence>
<accession>A0A1R1I7K6</accession>
<organism evidence="2 3">
    <name type="scientific">Azonexus hydrophilus</name>
    <dbReference type="NCBI Taxonomy" id="418702"/>
    <lineage>
        <taxon>Bacteria</taxon>
        <taxon>Pseudomonadati</taxon>
        <taxon>Pseudomonadota</taxon>
        <taxon>Betaproteobacteria</taxon>
        <taxon>Rhodocyclales</taxon>
        <taxon>Azonexaceae</taxon>
        <taxon>Azonexus</taxon>
    </lineage>
</organism>
<feature type="chain" id="PRO_5013158965" evidence="1">
    <location>
        <begin position="24"/>
        <end position="106"/>
    </location>
</feature>
<reference evidence="2 3" key="1">
    <citation type="submission" date="2016-10" db="EMBL/GenBank/DDBJ databases">
        <title>Alkaliphiles isolated from bioreactors.</title>
        <authorList>
            <person name="Salah Z."/>
            <person name="Rout S.P."/>
            <person name="Humphreys P.N."/>
        </authorList>
    </citation>
    <scope>NUCLEOTIDE SEQUENCE [LARGE SCALE GENOMIC DNA]</scope>
    <source>
        <strain evidence="2 3">ZS02</strain>
    </source>
</reference>
<name>A0A1R1I7K6_9RHOO</name>
<keyword evidence="1" id="KW-0732">Signal</keyword>